<dbReference type="RefSeq" id="XP_038058837.1">
    <property type="nucleotide sequence ID" value="XM_038202909.1"/>
</dbReference>
<dbReference type="Proteomes" id="UP000887568">
    <property type="component" value="Unplaced"/>
</dbReference>
<evidence type="ECO:0000256" key="1">
    <source>
        <dbReference type="SAM" id="MobiDB-lite"/>
    </source>
</evidence>
<keyword evidence="3" id="KW-1185">Reference proteome</keyword>
<protein>
    <submittedName>
        <fullName evidence="2">Uncharacterized protein</fullName>
    </submittedName>
</protein>
<dbReference type="EnsemblMetazoa" id="XM_038202909.1">
    <property type="protein sequence ID" value="XP_038058837.1"/>
    <property type="gene ID" value="LOC119730136"/>
</dbReference>
<feature type="compositionally biased region" description="Polar residues" evidence="1">
    <location>
        <begin position="123"/>
        <end position="133"/>
    </location>
</feature>
<reference evidence="2" key="1">
    <citation type="submission" date="2022-11" db="UniProtKB">
        <authorList>
            <consortium name="EnsemblMetazoa"/>
        </authorList>
    </citation>
    <scope>IDENTIFICATION</scope>
</reference>
<proteinExistence type="predicted"/>
<feature type="region of interest" description="Disordered" evidence="1">
    <location>
        <begin position="121"/>
        <end position="154"/>
    </location>
</feature>
<evidence type="ECO:0000313" key="2">
    <source>
        <dbReference type="EnsemblMetazoa" id="XP_038058837.1"/>
    </source>
</evidence>
<organism evidence="2 3">
    <name type="scientific">Patiria miniata</name>
    <name type="common">Bat star</name>
    <name type="synonym">Asterina miniata</name>
    <dbReference type="NCBI Taxonomy" id="46514"/>
    <lineage>
        <taxon>Eukaryota</taxon>
        <taxon>Metazoa</taxon>
        <taxon>Echinodermata</taxon>
        <taxon>Eleutherozoa</taxon>
        <taxon>Asterozoa</taxon>
        <taxon>Asteroidea</taxon>
        <taxon>Valvatacea</taxon>
        <taxon>Valvatida</taxon>
        <taxon>Asterinidae</taxon>
        <taxon>Patiria</taxon>
    </lineage>
</organism>
<dbReference type="AlphaFoldDB" id="A0A914A4R3"/>
<dbReference type="GeneID" id="119730136"/>
<sequence length="154" mass="16577">MSATNNNHGYETSLQGTIAQHQIEDAAAYENIASERASPLFRGLCASFRVSDRCFQALLDDGWDHPDQFRDLTSEWRDHILALAPNGGQKKNVEKLLDRVQAGLVSGPAANDRRVDADASTHLEGNTAGSSGNVGRDSGLRGTVDVIDPSSGRE</sequence>
<accession>A0A914A4R3</accession>
<name>A0A914A4R3_PATMI</name>
<evidence type="ECO:0000313" key="3">
    <source>
        <dbReference type="Proteomes" id="UP000887568"/>
    </source>
</evidence>